<reference evidence="2" key="1">
    <citation type="journal article" date="2013" name="Nat. Genet.">
        <title>The duck genome and transcriptome provide insight into an avian influenza virus reservoir species.</title>
        <authorList>
            <person name="Huang Y."/>
            <person name="Li Y."/>
            <person name="Burt D.W."/>
            <person name="Chen H."/>
            <person name="Zhang Y."/>
            <person name="Qian W."/>
            <person name="Kim H."/>
            <person name="Gan S."/>
            <person name="Zhao Y."/>
            <person name="Li J."/>
            <person name="Yi K."/>
            <person name="Feng H."/>
            <person name="Zhu P."/>
            <person name="Li B."/>
            <person name="Liu Q."/>
            <person name="Fairley S."/>
            <person name="Magor K.E."/>
            <person name="Du Z."/>
            <person name="Hu X."/>
            <person name="Goodman L."/>
            <person name="Tafer H."/>
            <person name="Vignal A."/>
            <person name="Lee T."/>
            <person name="Kim K.W."/>
            <person name="Sheng Z."/>
            <person name="An Y."/>
            <person name="Searle S."/>
            <person name="Herrero J."/>
            <person name="Groenen M.A."/>
            <person name="Crooijmans R.P."/>
            <person name="Faraut T."/>
            <person name="Cai Q."/>
            <person name="Webster R.G."/>
            <person name="Aldridge J.R."/>
            <person name="Warren W.C."/>
            <person name="Bartschat S."/>
            <person name="Kehr S."/>
            <person name="Marz M."/>
            <person name="Stadler P.F."/>
            <person name="Smith J."/>
            <person name="Kraus R.H."/>
            <person name="Zhao Y."/>
            <person name="Ren L."/>
            <person name="Fei J."/>
            <person name="Morisson M."/>
            <person name="Kaiser P."/>
            <person name="Griffin D.K."/>
            <person name="Rao M."/>
            <person name="Pitel F."/>
            <person name="Wang J."/>
            <person name="Li N."/>
        </authorList>
    </citation>
    <scope>NUCLEOTIDE SEQUENCE [LARGE SCALE GENOMIC DNA]</scope>
</reference>
<dbReference type="AlphaFoldDB" id="R0LAZ2"/>
<name>R0LAZ2_ANAPL</name>
<proteinExistence type="predicted"/>
<accession>R0LAZ2</accession>
<sequence length="236" mass="25895">MWDCISPPVARNSSLLPPGVKPAAGTKPLPLKAAAEAMRGVLGVENGQLWGVYDRREEGWTGVEADGETCEGPFKPVPDFRVRIQILVYKKEGSKEQWREGLCEYSGPVTQTLKHIPFLWHTDPPAHLSAWPSALLKHPVSALGAQKCQQEEECRALIHLQLNPTYKAKGVEKKKERATSKEAPSLLKPTLAPACSQNPRGRYICHAGGDSSPPWRGCEEAALMTLNREMLLAPGC</sequence>
<evidence type="ECO:0000313" key="1">
    <source>
        <dbReference type="EMBL" id="EOB02824.1"/>
    </source>
</evidence>
<evidence type="ECO:0000313" key="2">
    <source>
        <dbReference type="Proteomes" id="UP000296049"/>
    </source>
</evidence>
<protein>
    <submittedName>
        <fullName evidence="1">Uncharacterized protein</fullName>
    </submittedName>
</protein>
<dbReference type="Proteomes" id="UP000296049">
    <property type="component" value="Unassembled WGS sequence"/>
</dbReference>
<organism evidence="1 2">
    <name type="scientific">Anas platyrhynchos</name>
    <name type="common">Mallard</name>
    <name type="synonym">Anas boschas</name>
    <dbReference type="NCBI Taxonomy" id="8839"/>
    <lineage>
        <taxon>Eukaryota</taxon>
        <taxon>Metazoa</taxon>
        <taxon>Chordata</taxon>
        <taxon>Craniata</taxon>
        <taxon>Vertebrata</taxon>
        <taxon>Euteleostomi</taxon>
        <taxon>Archelosauria</taxon>
        <taxon>Archosauria</taxon>
        <taxon>Dinosauria</taxon>
        <taxon>Saurischia</taxon>
        <taxon>Theropoda</taxon>
        <taxon>Coelurosauria</taxon>
        <taxon>Aves</taxon>
        <taxon>Neognathae</taxon>
        <taxon>Galloanserae</taxon>
        <taxon>Anseriformes</taxon>
        <taxon>Anatidae</taxon>
        <taxon>Anatinae</taxon>
        <taxon>Anas</taxon>
    </lineage>
</organism>
<dbReference type="EMBL" id="KB742929">
    <property type="protein sequence ID" value="EOB02824.1"/>
    <property type="molecule type" value="Genomic_DNA"/>
</dbReference>
<gene>
    <name evidence="1" type="ORF">Anapl_00874</name>
</gene>
<keyword evidence="2" id="KW-1185">Reference proteome</keyword>